<gene>
    <name evidence="7" type="ORF">DRE_01188</name>
</gene>
<dbReference type="GO" id="GO:0000221">
    <property type="term" value="C:vacuolar proton-transporting V-type ATPase, V1 domain"/>
    <property type="evidence" value="ECO:0007669"/>
    <property type="project" value="EnsemblFungi"/>
</dbReference>
<keyword evidence="8" id="KW-1185">Reference proteome</keyword>
<protein>
    <recommendedName>
        <fullName evidence="6">V-type proton ATPase subunit C</fullName>
    </recommendedName>
</protein>
<dbReference type="Proteomes" id="UP000024837">
    <property type="component" value="Unassembled WGS sequence"/>
</dbReference>
<dbReference type="FunFam" id="3.30.70.100:FF:000002">
    <property type="entry name" value="V-type proton ATPase subunit C"/>
    <property type="match status" value="1"/>
</dbReference>
<accession>W7HWA5</accession>
<comment type="similarity">
    <text evidence="1 6">Belongs to the V-ATPase C subunit family.</text>
</comment>
<dbReference type="GO" id="GO:0046961">
    <property type="term" value="F:proton-transporting ATPase activity, rotational mechanism"/>
    <property type="evidence" value="ECO:0007669"/>
    <property type="project" value="InterPro"/>
</dbReference>
<keyword evidence="3 6" id="KW-0375">Hydrogen ion transport</keyword>
<dbReference type="InterPro" id="IPR036132">
    <property type="entry name" value="Vac_ATP_synth_c_sf"/>
</dbReference>
<dbReference type="Gene3D" id="3.30.70.100">
    <property type="match status" value="1"/>
</dbReference>
<dbReference type="Gene3D" id="1.20.1460.10">
    <property type="entry name" value="subunit c (vma5p) of the yeast v-atpase, domain 2"/>
    <property type="match status" value="1"/>
</dbReference>
<dbReference type="EMBL" id="KI966443">
    <property type="protein sequence ID" value="EWC44362.1"/>
    <property type="molecule type" value="Genomic_DNA"/>
</dbReference>
<dbReference type="PANTHER" id="PTHR10137:SF0">
    <property type="entry name" value="V-TYPE PROTON ATPASE SUBUNIT C"/>
    <property type="match status" value="1"/>
</dbReference>
<evidence type="ECO:0000313" key="8">
    <source>
        <dbReference type="Proteomes" id="UP000024837"/>
    </source>
</evidence>
<dbReference type="OrthoDB" id="6605928at2759"/>
<dbReference type="Gene3D" id="3.30.70.1180">
    <property type="entry name" value="Vacuolar atp synthase subunit c, domain 1"/>
    <property type="match status" value="1"/>
</dbReference>
<keyword evidence="4 6" id="KW-0406">Ion transport</keyword>
<dbReference type="AlphaFoldDB" id="W7HWA5"/>
<dbReference type="Pfam" id="PF03223">
    <property type="entry name" value="V-ATPase_C"/>
    <property type="match status" value="1"/>
</dbReference>
<organism evidence="7 8">
    <name type="scientific">Drechslerella stenobrocha 248</name>
    <dbReference type="NCBI Taxonomy" id="1043628"/>
    <lineage>
        <taxon>Eukaryota</taxon>
        <taxon>Fungi</taxon>
        <taxon>Dikarya</taxon>
        <taxon>Ascomycota</taxon>
        <taxon>Pezizomycotina</taxon>
        <taxon>Orbiliomycetes</taxon>
        <taxon>Orbiliales</taxon>
        <taxon>Orbiliaceae</taxon>
        <taxon>Drechslerella</taxon>
    </lineage>
</organism>
<proteinExistence type="inferred from homology"/>
<evidence type="ECO:0000256" key="1">
    <source>
        <dbReference type="ARBA" id="ARBA00006138"/>
    </source>
</evidence>
<comment type="function">
    <text evidence="6">Subunit of the V1 complex of vacuolar(H+)-ATPase (V-ATPase), a multisubunit enzyme composed of a peripheral complex (V1) that hydrolyzes ATP and a membrane integral complex (V0) that translocates protons. V-ATPase is responsible for acidifying and maintaining the pH of intracellular compartments and in some cell types, is targeted to the plasma membrane, where it is responsible for acidifying the extracellular environment. Subunit C is necessary for the assembly of the catalytic sector of the enzyme and is likely to have a specific function in its catalytic activity.</text>
</comment>
<dbReference type="PANTHER" id="PTHR10137">
    <property type="entry name" value="V-TYPE PROTON ATPASE SUBUNIT C"/>
    <property type="match status" value="1"/>
</dbReference>
<sequence>MSTYLLLSLPTSIVKSGDKDDAFNTVKSHGIPSETALYPFAIPDFKIGTLDTLVIQADELAKLDAAAEQAIAKSVDVLKAIFDGNETRISENKKVNDKTFQSYLQSFAWNKVKYRADRPIPDIVNILKAEIHSLDEDIKSKYSSYQSVKANLQTLQRRQQGNLSTRSLASILKPSHFLTSEYLTTALIAVPKPSAKEFTATYETMSPMVVPRSAFTISEDAEFILFGVVVFKKHAIELSHKARELRYVPRDVTYSENASDQEQAETKSAEEQSEKLWGETLHLARTGYSELAGAWIHVKTLRMFVESVLRYGLPLDFVSGCWVGRSKAISKVKDSLEGQYAHLGGNAYGKDKKGNIMRKDDANVAELAAGTIGGTEYTPFVEYLFEIA</sequence>
<comment type="subunit">
    <text evidence="6">V-ATPase is a heteromultimeric enzyme composed of a peripheral catalytic V1 complex (components A to H) attached to an integral membrane V0 proton pore complex.</text>
</comment>
<dbReference type="HOGENOM" id="CLU_017554_0_0_1"/>
<evidence type="ECO:0000256" key="4">
    <source>
        <dbReference type="ARBA" id="ARBA00023065"/>
    </source>
</evidence>
<comment type="function">
    <text evidence="5">Subunit of the V1 complex of vacuolar(H+)-ATPase (V-ATPase), a multisubunit enzyme composed of a peripheral complex (V1) that hydrolyzes ATP and a membrane integral complex (V0) that translocates protons. V-ATPase is responsible for acidifying and maintaining the pH of intracellular compartments. Subunit C is necessary for the assembly of the catalytic sector of the enzyme and is likely to have a specific function in its catalytic activity. Reversibly leaves the enzyme after glucose depletion, causing the catalytic subcomplex V1 to detach from the V0 section.</text>
</comment>
<dbReference type="InterPro" id="IPR004907">
    <property type="entry name" value="ATPase_V1-cplx_csu"/>
</dbReference>
<keyword evidence="2 6" id="KW-0813">Transport</keyword>
<evidence type="ECO:0000313" key="7">
    <source>
        <dbReference type="EMBL" id="EWC44362.1"/>
    </source>
</evidence>
<evidence type="ECO:0000256" key="2">
    <source>
        <dbReference type="ARBA" id="ARBA00022448"/>
    </source>
</evidence>
<dbReference type="SUPFAM" id="SSF118203">
    <property type="entry name" value="Vacuolar ATP synthase subunit C"/>
    <property type="match status" value="1"/>
</dbReference>
<evidence type="ECO:0000256" key="3">
    <source>
        <dbReference type="ARBA" id="ARBA00022781"/>
    </source>
</evidence>
<name>W7HWA5_9PEZI</name>
<evidence type="ECO:0000256" key="5">
    <source>
        <dbReference type="ARBA" id="ARBA00053565"/>
    </source>
</evidence>
<evidence type="ECO:0000256" key="6">
    <source>
        <dbReference type="RuleBase" id="RU364010"/>
    </source>
</evidence>
<reference evidence="7 8" key="1">
    <citation type="submission" date="2013-05" db="EMBL/GenBank/DDBJ databases">
        <title>Drechslerella stenobrocha genome reveals carnivorous origination and mechanical trapping mechanism of predatory fungi.</title>
        <authorList>
            <person name="Liu X."/>
            <person name="Zhang W."/>
            <person name="Liu K."/>
        </authorList>
    </citation>
    <scope>NUCLEOTIDE SEQUENCE [LARGE SCALE GENOMIC DNA]</scope>
    <source>
        <strain evidence="7 8">248</strain>
    </source>
</reference>
<dbReference type="CDD" id="cd14785">
    <property type="entry name" value="V-ATPase_C"/>
    <property type="match status" value="1"/>
</dbReference>